<organism evidence="2 3">
    <name type="scientific">Chitinophaga pinensis (strain ATCC 43595 / DSM 2588 / LMG 13176 / NBRC 15968 / NCIMB 11800 / UQM 2034)</name>
    <dbReference type="NCBI Taxonomy" id="485918"/>
    <lineage>
        <taxon>Bacteria</taxon>
        <taxon>Pseudomonadati</taxon>
        <taxon>Bacteroidota</taxon>
        <taxon>Chitinophagia</taxon>
        <taxon>Chitinophagales</taxon>
        <taxon>Chitinophagaceae</taxon>
        <taxon>Chitinophaga</taxon>
    </lineage>
</organism>
<accession>A0A979G3G4</accession>
<feature type="transmembrane region" description="Helical" evidence="1">
    <location>
        <begin position="15"/>
        <end position="31"/>
    </location>
</feature>
<reference evidence="3" key="1">
    <citation type="submission" date="2009-08" db="EMBL/GenBank/DDBJ databases">
        <title>The complete genome of Chitinophaga pinensis DSM 2588.</title>
        <authorList>
            <consortium name="US DOE Joint Genome Institute (JGI-PGF)"/>
            <person name="Lucas S."/>
            <person name="Copeland A."/>
            <person name="Lapidus A."/>
            <person name="Glavina del Rio T."/>
            <person name="Dalin E."/>
            <person name="Tice H."/>
            <person name="Bruce D."/>
            <person name="Goodwin L."/>
            <person name="Pitluck S."/>
            <person name="Kyrpides N."/>
            <person name="Mavromatis K."/>
            <person name="Ivanova N."/>
            <person name="Mikhailova N."/>
            <person name="Sims D."/>
            <person name="Meinche L."/>
            <person name="Brettin T."/>
            <person name="Detter J.C."/>
            <person name="Han C."/>
            <person name="Larimer F."/>
            <person name="Land M."/>
            <person name="Hauser L."/>
            <person name="Markowitz V."/>
            <person name="Cheng J.-F."/>
            <person name="Hugenholtz P."/>
            <person name="Woyke T."/>
            <person name="Wu D."/>
            <person name="Spring S."/>
            <person name="Klenk H.-P."/>
            <person name="Eisen J.A."/>
        </authorList>
    </citation>
    <scope>NUCLEOTIDE SEQUENCE [LARGE SCALE GENOMIC DNA]</scope>
    <source>
        <strain evidence="3">ATCC 43595 / DSM 2588 / LMG 13176 / NBRC 15968 / NCIMB 11800 / UQM 2034</strain>
    </source>
</reference>
<feature type="transmembrane region" description="Helical" evidence="1">
    <location>
        <begin position="52"/>
        <end position="75"/>
    </location>
</feature>
<evidence type="ECO:0000313" key="2">
    <source>
        <dbReference type="EMBL" id="ACU60001.1"/>
    </source>
</evidence>
<evidence type="ECO:0000256" key="1">
    <source>
        <dbReference type="SAM" id="Phobius"/>
    </source>
</evidence>
<keyword evidence="1" id="KW-0472">Membrane</keyword>
<gene>
    <name evidence="2" type="ordered locus">Cpin_2517</name>
</gene>
<dbReference type="RefSeq" id="WP_012790177.1">
    <property type="nucleotide sequence ID" value="NC_013132.1"/>
</dbReference>
<dbReference type="KEGG" id="cpi:Cpin_2517"/>
<dbReference type="AlphaFoldDB" id="A0A979G3G4"/>
<dbReference type="Proteomes" id="UP000002215">
    <property type="component" value="Chromosome"/>
</dbReference>
<keyword evidence="1" id="KW-1133">Transmembrane helix</keyword>
<dbReference type="EMBL" id="CP001699">
    <property type="protein sequence ID" value="ACU60001.1"/>
    <property type="molecule type" value="Genomic_DNA"/>
</dbReference>
<keyword evidence="1" id="KW-0812">Transmembrane</keyword>
<sequence length="391" mass="45316">MSQTLLELLDFCTKLIAPILTFIFTIGGFFLKKEKEITYFDGEREITQKKRTPWHTISVIGASISVFVILSGILIDKKLNEVKEILKRQKDLNNSVAEYIKDSIAESTRNFKDSIEQAKIDSLRHRTDSIYIAAEKMSSNMTESMENFNILKQKTNELQHPLEPIIIRISEKIWIEENDDKYQNYLSILRFADSLTEINSGSVQISGINDTPYIVKYLPKIHSTNYMTKIDTFILQNFMSKMHLTFTEKNFNHDTIFEEDEKLRMELYPYTFNNLTYCISMNKCHPWITLTYDIKPLISNQAGSYSLHSFYNGTMLIEYLGKNGYSLPTAKLNKTVSFSLLQVGGETKFNLNTRTCPWICIQQRSTSQQSINSSWKKIKMPINLNSILVKN</sequence>
<protein>
    <submittedName>
        <fullName evidence="2">Uncharacterized protein</fullName>
    </submittedName>
</protein>
<proteinExistence type="predicted"/>
<name>A0A979G3G4_CHIPD</name>
<reference evidence="2 3" key="2">
    <citation type="journal article" date="2010" name="Stand. Genomic Sci.">
        <title>Complete genome sequence of Chitinophaga pinensis type strain (UQM 2034).</title>
        <authorList>
            <person name="Glavina Del Rio T."/>
            <person name="Abt B."/>
            <person name="Spring S."/>
            <person name="Lapidus A."/>
            <person name="Nolan M."/>
            <person name="Tice H."/>
            <person name="Copeland A."/>
            <person name="Cheng J.F."/>
            <person name="Chen F."/>
            <person name="Bruce D."/>
            <person name="Goodwin L."/>
            <person name="Pitluck S."/>
            <person name="Ivanova N."/>
            <person name="Mavromatis K."/>
            <person name="Mikhailova N."/>
            <person name="Pati A."/>
            <person name="Chen A."/>
            <person name="Palaniappan K."/>
            <person name="Land M."/>
            <person name="Hauser L."/>
            <person name="Chang Y.J."/>
            <person name="Jeffries C.D."/>
            <person name="Chain P."/>
            <person name="Saunders E."/>
            <person name="Detter J.C."/>
            <person name="Brettin T."/>
            <person name="Rohde M."/>
            <person name="Goker M."/>
            <person name="Bristow J."/>
            <person name="Eisen J.A."/>
            <person name="Markowitz V."/>
            <person name="Hugenholtz P."/>
            <person name="Kyrpides N.C."/>
            <person name="Klenk H.P."/>
            <person name="Lucas S."/>
        </authorList>
    </citation>
    <scope>NUCLEOTIDE SEQUENCE [LARGE SCALE GENOMIC DNA]</scope>
    <source>
        <strain evidence="3">ATCC 43595 / DSM 2588 / LMG 13176 / NBRC 15968 / NCIMB 11800 / UQM 2034</strain>
    </source>
</reference>
<evidence type="ECO:0000313" key="3">
    <source>
        <dbReference type="Proteomes" id="UP000002215"/>
    </source>
</evidence>